<organism evidence="4 5">
    <name type="scientific">Sphingobium lignivorans</name>
    <dbReference type="NCBI Taxonomy" id="2735886"/>
    <lineage>
        <taxon>Bacteria</taxon>
        <taxon>Pseudomonadati</taxon>
        <taxon>Pseudomonadota</taxon>
        <taxon>Alphaproteobacteria</taxon>
        <taxon>Sphingomonadales</taxon>
        <taxon>Sphingomonadaceae</taxon>
        <taxon>Sphingobium</taxon>
    </lineage>
</organism>
<keyword evidence="1" id="KW-0378">Hydrolase</keyword>
<dbReference type="InterPro" id="IPR000073">
    <property type="entry name" value="AB_hydrolase_1"/>
</dbReference>
<comment type="caution">
    <text evidence="4">The sequence shown here is derived from an EMBL/GenBank/DDBJ whole genome shotgun (WGS) entry which is preliminary data.</text>
</comment>
<dbReference type="RefSeq" id="WP_184154855.1">
    <property type="nucleotide sequence ID" value="NZ_JACHKA010000001.1"/>
</dbReference>
<dbReference type="PRINTS" id="PR00111">
    <property type="entry name" value="ABHYDROLASE"/>
</dbReference>
<evidence type="ECO:0000313" key="4">
    <source>
        <dbReference type="EMBL" id="MBB5986859.1"/>
    </source>
</evidence>
<dbReference type="Pfam" id="PF00561">
    <property type="entry name" value="Abhydrolase_1"/>
    <property type="match status" value="1"/>
</dbReference>
<evidence type="ECO:0000256" key="2">
    <source>
        <dbReference type="SAM" id="MobiDB-lite"/>
    </source>
</evidence>
<evidence type="ECO:0000259" key="3">
    <source>
        <dbReference type="Pfam" id="PF00561"/>
    </source>
</evidence>
<dbReference type="InterPro" id="IPR029058">
    <property type="entry name" value="AB_hydrolase_fold"/>
</dbReference>
<sequence length="323" mass="34289">MNDFSWNRRAFLVAGGAMGMAGIGTALTGPRAAGRDGGRDGGSGSEHYVTGAPQPDLPPMEVTLPGSVARLDGVDLWYWDTGGAGPAVVLLHPATGSGHVWGYQQAALAEAGYRVIGYSRRGHRGSSPVDPAAPGTGVEDLRMLVDHLGLRDFHLVGTAAGGFLAGGFALAQPERLKSLTIACSIVSVADPQVRALVPWLYEAWWNALAHDLRELSPSYRATNRAGHARWNELHDLSRGDNPEVNQPAGLVASLDTMSRITVPTQLIYGDADLISPPPIARKLQAAIPGSALTILTECGHSAYWERPAAFNQALLDFFKRQAS</sequence>
<dbReference type="PANTHER" id="PTHR43798:SF31">
    <property type="entry name" value="AB HYDROLASE SUPERFAMILY PROTEIN YCLE"/>
    <property type="match status" value="1"/>
</dbReference>
<gene>
    <name evidence="4" type="ORF">HNP60_002833</name>
</gene>
<dbReference type="SUPFAM" id="SSF53474">
    <property type="entry name" value="alpha/beta-Hydrolases"/>
    <property type="match status" value="1"/>
</dbReference>
<evidence type="ECO:0000313" key="5">
    <source>
        <dbReference type="Proteomes" id="UP001138540"/>
    </source>
</evidence>
<dbReference type="PROSITE" id="PS51318">
    <property type="entry name" value="TAT"/>
    <property type="match status" value="1"/>
</dbReference>
<dbReference type="Proteomes" id="UP001138540">
    <property type="component" value="Unassembled WGS sequence"/>
</dbReference>
<dbReference type="InterPro" id="IPR050266">
    <property type="entry name" value="AB_hydrolase_sf"/>
</dbReference>
<accession>A0ABR6NL17</accession>
<dbReference type="Gene3D" id="3.40.50.1820">
    <property type="entry name" value="alpha/beta hydrolase"/>
    <property type="match status" value="1"/>
</dbReference>
<keyword evidence="5" id="KW-1185">Reference proteome</keyword>
<reference evidence="4 5" key="1">
    <citation type="submission" date="2020-08" db="EMBL/GenBank/DDBJ databases">
        <title>Exploring microbial biodiversity for novel pathways involved in the catabolism of aromatic compounds derived from lignin.</title>
        <authorList>
            <person name="Elkins J."/>
        </authorList>
    </citation>
    <scope>NUCLEOTIDE SEQUENCE [LARGE SCALE GENOMIC DNA]</scope>
    <source>
        <strain evidence="4 5">B1D3A</strain>
    </source>
</reference>
<dbReference type="InterPro" id="IPR006311">
    <property type="entry name" value="TAT_signal"/>
</dbReference>
<feature type="domain" description="AB hydrolase-1" evidence="3">
    <location>
        <begin position="86"/>
        <end position="307"/>
    </location>
</feature>
<protein>
    <submittedName>
        <fullName evidence="4">Pimeloyl-ACP methyl ester carboxylesterase</fullName>
    </submittedName>
</protein>
<name>A0ABR6NL17_9SPHN</name>
<dbReference type="EMBL" id="JACHKA010000001">
    <property type="protein sequence ID" value="MBB5986859.1"/>
    <property type="molecule type" value="Genomic_DNA"/>
</dbReference>
<evidence type="ECO:0000256" key="1">
    <source>
        <dbReference type="ARBA" id="ARBA00022801"/>
    </source>
</evidence>
<dbReference type="PANTHER" id="PTHR43798">
    <property type="entry name" value="MONOACYLGLYCEROL LIPASE"/>
    <property type="match status" value="1"/>
</dbReference>
<feature type="region of interest" description="Disordered" evidence="2">
    <location>
        <begin position="30"/>
        <end position="59"/>
    </location>
</feature>
<proteinExistence type="predicted"/>